<comment type="pathway">
    <text evidence="1">Amino-sugar metabolism; 1,6-anhydro-N-acetylmuramate degradation.</text>
</comment>
<dbReference type="GO" id="GO:0016773">
    <property type="term" value="F:phosphotransferase activity, alcohol group as acceptor"/>
    <property type="evidence" value="ECO:0007669"/>
    <property type="project" value="UniProtKB-UniRule"/>
</dbReference>
<keyword evidence="1" id="KW-0119">Carbohydrate metabolism</keyword>
<evidence type="ECO:0000256" key="1">
    <source>
        <dbReference type="HAMAP-Rule" id="MF_01270"/>
    </source>
</evidence>
<dbReference type="CDD" id="cd24050">
    <property type="entry name" value="ASKHA_NBD_ANMK"/>
    <property type="match status" value="1"/>
</dbReference>
<dbReference type="Gene3D" id="3.30.420.40">
    <property type="match status" value="2"/>
</dbReference>
<protein>
    <recommendedName>
        <fullName evidence="1">Anhydro-N-acetylmuramic acid kinase</fullName>
        <ecNumber evidence="1">2.7.1.170</ecNumber>
    </recommendedName>
    <alternativeName>
        <fullName evidence="1">AnhMurNAc kinase</fullName>
    </alternativeName>
</protein>
<dbReference type="InterPro" id="IPR043129">
    <property type="entry name" value="ATPase_NBD"/>
</dbReference>
<dbReference type="NCBIfam" id="NF007139">
    <property type="entry name" value="PRK09585.1-3"/>
    <property type="match status" value="1"/>
</dbReference>
<dbReference type="Pfam" id="PF03702">
    <property type="entry name" value="AnmK"/>
    <property type="match status" value="1"/>
</dbReference>
<keyword evidence="1" id="KW-0067">ATP-binding</keyword>
<dbReference type="GO" id="GO:0097175">
    <property type="term" value="P:1,6-anhydro-N-acetyl-beta-muramic acid catabolic process"/>
    <property type="evidence" value="ECO:0007669"/>
    <property type="project" value="UniProtKB-UniRule"/>
</dbReference>
<comment type="similarity">
    <text evidence="1">Belongs to the anhydro-N-acetylmuramic acid kinase family.</text>
</comment>
<accession>A0A450Y7J0</accession>
<reference evidence="2" key="1">
    <citation type="submission" date="2019-02" db="EMBL/GenBank/DDBJ databases">
        <authorList>
            <person name="Gruber-Vodicka R. H."/>
            <person name="Seah K. B. B."/>
        </authorList>
    </citation>
    <scope>NUCLEOTIDE SEQUENCE</scope>
    <source>
        <strain evidence="2">BECK_BZ123</strain>
    </source>
</reference>
<dbReference type="EC" id="2.7.1.170" evidence="1"/>
<keyword evidence="1" id="KW-0808">Transferase</keyword>
<keyword evidence="1" id="KW-0547">Nucleotide-binding</keyword>
<evidence type="ECO:0000313" key="2">
    <source>
        <dbReference type="EMBL" id="VFK37504.1"/>
    </source>
</evidence>
<feature type="binding site" evidence="1">
    <location>
        <begin position="49"/>
        <end position="56"/>
    </location>
    <ligand>
        <name>ATP</name>
        <dbReference type="ChEBI" id="CHEBI:30616"/>
    </ligand>
</feature>
<dbReference type="GO" id="GO:0005524">
    <property type="term" value="F:ATP binding"/>
    <property type="evidence" value="ECO:0007669"/>
    <property type="project" value="UniProtKB-UniRule"/>
</dbReference>
<dbReference type="PANTHER" id="PTHR30605:SF0">
    <property type="entry name" value="ANHYDRO-N-ACETYLMURAMIC ACID KINASE"/>
    <property type="match status" value="1"/>
</dbReference>
<sequence length="410" mass="45058">MWSREPCWRRARNRRNPLLPVMNRQIRNSKNIQPVIGNRMPLFIGLLSGTSMDGIDAALVDLSTSDPILIASRVHPLPTRLRQRLVAVCEHGRDHVDELATLDALLGHLFADAAIDLIRQTDHHPKEIRAIGSHGQTIRHRPDIKTPFTVQIADPNIIAERTGITTVADFRRRDMAAGGQGAPLAPAFHQAVFQREGKSRVVANIGGVANITILPSEQNSRIDGFDTGPGNTLLDAWAMRHLGVPIDTDGRWARQGKIHGELLRKLRNDDYFSGPPPKSTGRERFNPDWLQARLAGIHPTPSPADIQRTLHELTSATLGDAITHHAPDCREVLVCGGGAKNPLLLQGLQQQLPNCLVDTTNRYGIDPDWVEAMAFAWLARQRLQGLPGNMPSVTGARRPVVLGAIHGDGI</sequence>
<dbReference type="GO" id="GO:0016301">
    <property type="term" value="F:kinase activity"/>
    <property type="evidence" value="ECO:0007669"/>
    <property type="project" value="UniProtKB-KW"/>
</dbReference>
<name>A0A450Y7J0_9GAMM</name>
<dbReference type="NCBIfam" id="NF007148">
    <property type="entry name" value="PRK09585.3-2"/>
    <property type="match status" value="1"/>
</dbReference>
<comment type="catalytic activity">
    <reaction evidence="1">
        <text>1,6-anhydro-N-acetyl-beta-muramate + ATP + H2O = N-acetyl-D-muramate 6-phosphate + ADP + H(+)</text>
        <dbReference type="Rhea" id="RHEA:24952"/>
        <dbReference type="ChEBI" id="CHEBI:15377"/>
        <dbReference type="ChEBI" id="CHEBI:15378"/>
        <dbReference type="ChEBI" id="CHEBI:30616"/>
        <dbReference type="ChEBI" id="CHEBI:58690"/>
        <dbReference type="ChEBI" id="CHEBI:58722"/>
        <dbReference type="ChEBI" id="CHEBI:456216"/>
        <dbReference type="EC" id="2.7.1.170"/>
    </reaction>
</comment>
<organism evidence="2">
    <name type="scientific">Candidatus Kentrum sp. TC</name>
    <dbReference type="NCBI Taxonomy" id="2126339"/>
    <lineage>
        <taxon>Bacteria</taxon>
        <taxon>Pseudomonadati</taxon>
        <taxon>Pseudomonadota</taxon>
        <taxon>Gammaproteobacteria</taxon>
        <taxon>Candidatus Kentrum</taxon>
    </lineage>
</organism>
<dbReference type="UniPathway" id="UPA00544"/>
<dbReference type="InterPro" id="IPR005338">
    <property type="entry name" value="Anhydro_N_Ac-Mur_kinase"/>
</dbReference>
<dbReference type="HAMAP" id="MF_01270">
    <property type="entry name" value="AnhMurNAc_kinase"/>
    <property type="match status" value="1"/>
</dbReference>
<proteinExistence type="inferred from homology"/>
<dbReference type="EMBL" id="CAADFS010000001">
    <property type="protein sequence ID" value="VFK37504.1"/>
    <property type="molecule type" value="Genomic_DNA"/>
</dbReference>
<comment type="function">
    <text evidence="1">Catalyzes the specific phosphorylation of 1,6-anhydro-N-acetylmuramic acid (anhMurNAc) with the simultaneous cleavage of the 1,6-anhydro ring, generating MurNAc-6-P. Is required for the utilization of anhMurNAc either imported from the medium or derived from its own cell wall murein, and thus plays a role in cell wall recycling.</text>
</comment>
<dbReference type="AlphaFoldDB" id="A0A450Y7J0"/>
<comment type="pathway">
    <text evidence="1">Cell wall biogenesis; peptidoglycan recycling.</text>
</comment>
<dbReference type="SUPFAM" id="SSF53067">
    <property type="entry name" value="Actin-like ATPase domain"/>
    <property type="match status" value="1"/>
</dbReference>
<dbReference type="GO" id="GO:0009254">
    <property type="term" value="P:peptidoglycan turnover"/>
    <property type="evidence" value="ECO:0007669"/>
    <property type="project" value="UniProtKB-UniRule"/>
</dbReference>
<dbReference type="PANTHER" id="PTHR30605">
    <property type="entry name" value="ANHYDRO-N-ACETYLMURAMIC ACID KINASE"/>
    <property type="match status" value="1"/>
</dbReference>
<keyword evidence="1 2" id="KW-0418">Kinase</keyword>
<dbReference type="UniPathway" id="UPA00343"/>
<dbReference type="GO" id="GO:0006040">
    <property type="term" value="P:amino sugar metabolic process"/>
    <property type="evidence" value="ECO:0007669"/>
    <property type="project" value="InterPro"/>
</dbReference>
<gene>
    <name evidence="1" type="primary">anmK</name>
    <name evidence="2" type="ORF">BECKTC1821D_GA0114238_1001115</name>
</gene>